<feature type="non-terminal residue" evidence="9">
    <location>
        <position position="128"/>
    </location>
</feature>
<dbReference type="GO" id="GO:0051707">
    <property type="term" value="P:response to other organism"/>
    <property type="evidence" value="ECO:0007669"/>
    <property type="project" value="UniProtKB-ARBA"/>
</dbReference>
<dbReference type="EMBL" id="GL377609">
    <property type="protein sequence ID" value="EFJ18723.1"/>
    <property type="molecule type" value="Genomic_DNA"/>
</dbReference>
<feature type="domain" description="HTH myb-type" evidence="8">
    <location>
        <begin position="9"/>
        <end position="62"/>
    </location>
</feature>
<dbReference type="Gene3D" id="1.10.10.60">
    <property type="entry name" value="Homeodomain-like"/>
    <property type="match status" value="2"/>
</dbReference>
<dbReference type="PANTHER" id="PTHR47994:SF5">
    <property type="entry name" value="F14D16.11-RELATED"/>
    <property type="match status" value="1"/>
</dbReference>
<keyword evidence="2" id="KW-0677">Repeat</keyword>
<dbReference type="InterPro" id="IPR015495">
    <property type="entry name" value="Myb_TF_plants"/>
</dbReference>
<dbReference type="PANTHER" id="PTHR47994">
    <property type="entry name" value="F14D16.11-RELATED"/>
    <property type="match status" value="1"/>
</dbReference>
<evidence type="ECO:0000256" key="1">
    <source>
        <dbReference type="ARBA" id="ARBA00004123"/>
    </source>
</evidence>
<keyword evidence="5" id="KW-0804">Transcription</keyword>
<proteinExistence type="predicted"/>
<dbReference type="PROSITE" id="PS51294">
    <property type="entry name" value="HTH_MYB"/>
    <property type="match status" value="2"/>
</dbReference>
<evidence type="ECO:0000259" key="8">
    <source>
        <dbReference type="PROSITE" id="PS51294"/>
    </source>
</evidence>
<feature type="domain" description="Myb-like" evidence="7">
    <location>
        <begin position="63"/>
        <end position="113"/>
    </location>
</feature>
<feature type="domain" description="Myb-like" evidence="7">
    <location>
        <begin position="9"/>
        <end position="62"/>
    </location>
</feature>
<evidence type="ECO:0000256" key="2">
    <source>
        <dbReference type="ARBA" id="ARBA00022737"/>
    </source>
</evidence>
<keyword evidence="10" id="KW-1185">Reference proteome</keyword>
<dbReference type="InterPro" id="IPR009057">
    <property type="entry name" value="Homeodomain-like_sf"/>
</dbReference>
<reference evidence="9 10" key="1">
    <citation type="journal article" date="2011" name="Science">
        <title>The Selaginella genome identifies genetic changes associated with the evolution of vascular plants.</title>
        <authorList>
            <person name="Banks J.A."/>
            <person name="Nishiyama T."/>
            <person name="Hasebe M."/>
            <person name="Bowman J.L."/>
            <person name="Gribskov M."/>
            <person name="dePamphilis C."/>
            <person name="Albert V.A."/>
            <person name="Aono N."/>
            <person name="Aoyama T."/>
            <person name="Ambrose B.A."/>
            <person name="Ashton N.W."/>
            <person name="Axtell M.J."/>
            <person name="Barker E."/>
            <person name="Barker M.S."/>
            <person name="Bennetzen J.L."/>
            <person name="Bonawitz N.D."/>
            <person name="Chapple C."/>
            <person name="Cheng C."/>
            <person name="Correa L.G."/>
            <person name="Dacre M."/>
            <person name="DeBarry J."/>
            <person name="Dreyer I."/>
            <person name="Elias M."/>
            <person name="Engstrom E.M."/>
            <person name="Estelle M."/>
            <person name="Feng L."/>
            <person name="Finet C."/>
            <person name="Floyd S.K."/>
            <person name="Frommer W.B."/>
            <person name="Fujita T."/>
            <person name="Gramzow L."/>
            <person name="Gutensohn M."/>
            <person name="Harholt J."/>
            <person name="Hattori M."/>
            <person name="Heyl A."/>
            <person name="Hirai T."/>
            <person name="Hiwatashi Y."/>
            <person name="Ishikawa M."/>
            <person name="Iwata M."/>
            <person name="Karol K.G."/>
            <person name="Koehler B."/>
            <person name="Kolukisaoglu U."/>
            <person name="Kubo M."/>
            <person name="Kurata T."/>
            <person name="Lalonde S."/>
            <person name="Li K."/>
            <person name="Li Y."/>
            <person name="Litt A."/>
            <person name="Lyons E."/>
            <person name="Manning G."/>
            <person name="Maruyama T."/>
            <person name="Michael T.P."/>
            <person name="Mikami K."/>
            <person name="Miyazaki S."/>
            <person name="Morinaga S."/>
            <person name="Murata T."/>
            <person name="Mueller-Roeber B."/>
            <person name="Nelson D.R."/>
            <person name="Obara M."/>
            <person name="Oguri Y."/>
            <person name="Olmstead R.G."/>
            <person name="Onodera N."/>
            <person name="Petersen B.L."/>
            <person name="Pils B."/>
            <person name="Prigge M."/>
            <person name="Rensing S.A."/>
            <person name="Riano-Pachon D.M."/>
            <person name="Roberts A.W."/>
            <person name="Sato Y."/>
            <person name="Scheller H.V."/>
            <person name="Schulz B."/>
            <person name="Schulz C."/>
            <person name="Shakirov E.V."/>
            <person name="Shibagaki N."/>
            <person name="Shinohara N."/>
            <person name="Shippen D.E."/>
            <person name="Soerensen I."/>
            <person name="Sotooka R."/>
            <person name="Sugimoto N."/>
            <person name="Sugita M."/>
            <person name="Sumikawa N."/>
            <person name="Tanurdzic M."/>
            <person name="Theissen G."/>
            <person name="Ulvskov P."/>
            <person name="Wakazuki S."/>
            <person name="Weng J.K."/>
            <person name="Willats W.W."/>
            <person name="Wipf D."/>
            <person name="Wolf P.G."/>
            <person name="Yang L."/>
            <person name="Zimmer A.D."/>
            <person name="Zhu Q."/>
            <person name="Mitros T."/>
            <person name="Hellsten U."/>
            <person name="Loque D."/>
            <person name="Otillar R."/>
            <person name="Salamov A."/>
            <person name="Schmutz J."/>
            <person name="Shapiro H."/>
            <person name="Lindquist E."/>
            <person name="Lucas S."/>
            <person name="Rokhsar D."/>
            <person name="Grigoriev I.V."/>
        </authorList>
    </citation>
    <scope>NUCLEOTIDE SEQUENCE [LARGE SCALE GENOMIC DNA]</scope>
</reference>
<keyword evidence="3" id="KW-0805">Transcription regulation</keyword>
<dbReference type="GO" id="GO:0000976">
    <property type="term" value="F:transcription cis-regulatory region binding"/>
    <property type="evidence" value="ECO:0007669"/>
    <property type="project" value="UniProtKB-ARBA"/>
</dbReference>
<sequence>MGRPPRRNKEGLTKGPWQPEEDEKLVAYIRKHGHENWRALPEKAAGLNRCGKSCRLRWTNYLRPDIKRGGITAQEEVLIIWLHSILGNRWSVIASHIPGRTDNEIKNHWNTHLKKQLLQMGIDPLTHR</sequence>
<dbReference type="Proteomes" id="UP000001514">
    <property type="component" value="Unassembled WGS sequence"/>
</dbReference>
<dbReference type="CDD" id="cd00167">
    <property type="entry name" value="SANT"/>
    <property type="match status" value="2"/>
</dbReference>
<dbReference type="FunFam" id="1.10.10.60:FF:000001">
    <property type="entry name" value="MYB-related transcription factor"/>
    <property type="match status" value="1"/>
</dbReference>
<protein>
    <recommendedName>
        <fullName evidence="11">R2R3-MYB transcription factor</fullName>
    </recommendedName>
</protein>
<evidence type="ECO:0000256" key="6">
    <source>
        <dbReference type="ARBA" id="ARBA00023242"/>
    </source>
</evidence>
<dbReference type="InterPro" id="IPR017930">
    <property type="entry name" value="Myb_dom"/>
</dbReference>
<comment type="subcellular location">
    <subcellularLocation>
        <location evidence="1">Nucleus</location>
    </subcellularLocation>
</comment>
<accession>D8SAB1</accession>
<dbReference type="Gramene" id="EFJ18723">
    <property type="protein sequence ID" value="EFJ18723"/>
    <property type="gene ID" value="SELMODRAFT_38058"/>
</dbReference>
<dbReference type="InterPro" id="IPR001005">
    <property type="entry name" value="SANT/Myb"/>
</dbReference>
<dbReference type="AlphaFoldDB" id="D8SAB1"/>
<dbReference type="FunFam" id="1.10.10.60:FF:000394">
    <property type="entry name" value="MYB transcription factor"/>
    <property type="match status" value="1"/>
</dbReference>
<dbReference type="SMART" id="SM00717">
    <property type="entry name" value="SANT"/>
    <property type="match status" value="2"/>
</dbReference>
<dbReference type="HOGENOM" id="CLU_028567_26_2_1"/>
<dbReference type="eggNOG" id="KOG0048">
    <property type="taxonomic scope" value="Eukaryota"/>
</dbReference>
<evidence type="ECO:0000313" key="9">
    <source>
        <dbReference type="EMBL" id="EFJ18723.1"/>
    </source>
</evidence>
<evidence type="ECO:0000256" key="3">
    <source>
        <dbReference type="ARBA" id="ARBA00023015"/>
    </source>
</evidence>
<dbReference type="KEGG" id="smo:SELMODRAFT_38058"/>
<evidence type="ECO:0008006" key="11">
    <source>
        <dbReference type="Google" id="ProtNLM"/>
    </source>
</evidence>
<evidence type="ECO:0000256" key="5">
    <source>
        <dbReference type="ARBA" id="ARBA00023163"/>
    </source>
</evidence>
<dbReference type="InParanoid" id="D8SAB1"/>
<organism evidence="10">
    <name type="scientific">Selaginella moellendorffii</name>
    <name type="common">Spikemoss</name>
    <dbReference type="NCBI Taxonomy" id="88036"/>
    <lineage>
        <taxon>Eukaryota</taxon>
        <taxon>Viridiplantae</taxon>
        <taxon>Streptophyta</taxon>
        <taxon>Embryophyta</taxon>
        <taxon>Tracheophyta</taxon>
        <taxon>Lycopodiopsida</taxon>
        <taxon>Selaginellales</taxon>
        <taxon>Selaginellaceae</taxon>
        <taxon>Selaginella</taxon>
    </lineage>
</organism>
<dbReference type="STRING" id="88036.D8SAB1"/>
<feature type="domain" description="HTH myb-type" evidence="8">
    <location>
        <begin position="63"/>
        <end position="117"/>
    </location>
</feature>
<evidence type="ECO:0000313" key="10">
    <source>
        <dbReference type="Proteomes" id="UP000001514"/>
    </source>
</evidence>
<evidence type="ECO:0000256" key="4">
    <source>
        <dbReference type="ARBA" id="ARBA00023125"/>
    </source>
</evidence>
<keyword evidence="4" id="KW-0238">DNA-binding</keyword>
<dbReference type="PROSITE" id="PS50090">
    <property type="entry name" value="MYB_LIKE"/>
    <property type="match status" value="2"/>
</dbReference>
<dbReference type="Pfam" id="PF00249">
    <property type="entry name" value="Myb_DNA-binding"/>
    <property type="match status" value="2"/>
</dbReference>
<name>D8SAB1_SELML</name>
<dbReference type="SUPFAM" id="SSF46689">
    <property type="entry name" value="Homeodomain-like"/>
    <property type="match status" value="1"/>
</dbReference>
<gene>
    <name evidence="9" type="ORF">SELMODRAFT_38058</name>
</gene>
<dbReference type="OMA" id="WTMFEDA"/>
<evidence type="ECO:0000259" key="7">
    <source>
        <dbReference type="PROSITE" id="PS50090"/>
    </source>
</evidence>
<dbReference type="GO" id="GO:0005634">
    <property type="term" value="C:nucleus"/>
    <property type="evidence" value="ECO:0007669"/>
    <property type="project" value="UniProtKB-SubCell"/>
</dbReference>
<keyword evidence="6" id="KW-0539">Nucleus</keyword>